<feature type="compositionally biased region" description="Pro residues" evidence="8">
    <location>
        <begin position="375"/>
        <end position="388"/>
    </location>
</feature>
<dbReference type="Pfam" id="PF03291">
    <property type="entry name" value="mRNA_G-N7_MeTrfase"/>
    <property type="match status" value="1"/>
</dbReference>
<dbReference type="GO" id="GO:0005634">
    <property type="term" value="C:nucleus"/>
    <property type="evidence" value="ECO:0007669"/>
    <property type="project" value="TreeGrafter"/>
</dbReference>
<gene>
    <name evidence="10" type="ORF">HYH03_007091</name>
</gene>
<sequence length="452" mass="48549">MADGGGSGWEQQRLHYNSHVKQGVSTAEALQQRKDGPAQALKLFHNHIKRQLLCRFAHKQERLLDLCCGRGGDLHKWKEAQVKYVKGLDISEREVEEARRRYMETESRQRRGPGGPLMAEFEAVDWLGSRPLEDQAGPGSYGVCTCMFALHYFFISEDSLRMFLTNVSNNLRQGGLFLGTIPSGQRVMELLGGRPELRTPMLRLVRKWKDAANPEPFGSGYICDIADTVTASLEGATEGSLEFLVDLPTLERVAAECGLHPARDWMDPVLMANFVQEDIDAPFKRFLPFFRDSLTLDSAPGKPALPPSSLEQASSLFVAFVFQKTSGPDAITLPIAPECQFMAPPRAPRGPGWGPDDGGMGGPPGPGGGGYHGGGPPPYGHGPPPGPHGPMGGGGHYGHGPPQGHFGPMGGPPPGHFGPMGGPPGHFGPMDGGHGGPPQHKRQRQGGPGAYG</sequence>
<dbReference type="GO" id="GO:0004482">
    <property type="term" value="F:mRNA 5'-cap (guanine-N7-)-methyltransferase activity"/>
    <property type="evidence" value="ECO:0007669"/>
    <property type="project" value="UniProtKB-EC"/>
</dbReference>
<comment type="catalytic activity">
    <reaction evidence="7">
        <text>a 5'-end (5'-triphosphoguanosine)-ribonucleoside in mRNA + S-adenosyl-L-methionine = a 5'-end (N(7)-methyl 5'-triphosphoguanosine)-ribonucleoside in mRNA + S-adenosyl-L-homocysteine</text>
        <dbReference type="Rhea" id="RHEA:67008"/>
        <dbReference type="Rhea" id="RHEA-COMP:17166"/>
        <dbReference type="Rhea" id="RHEA-COMP:17167"/>
        <dbReference type="ChEBI" id="CHEBI:57856"/>
        <dbReference type="ChEBI" id="CHEBI:59789"/>
        <dbReference type="ChEBI" id="CHEBI:156461"/>
        <dbReference type="ChEBI" id="CHEBI:167617"/>
        <dbReference type="EC" id="2.1.1.56"/>
    </reaction>
</comment>
<accession>A0A835Y2P8</accession>
<evidence type="ECO:0000256" key="2">
    <source>
        <dbReference type="ARBA" id="ARBA00022603"/>
    </source>
</evidence>
<dbReference type="PANTHER" id="PTHR12189">
    <property type="entry name" value="MRNA GUANINE-7- METHYLTRANSFERASE"/>
    <property type="match status" value="1"/>
</dbReference>
<dbReference type="AlphaFoldDB" id="A0A835Y2P8"/>
<evidence type="ECO:0000256" key="5">
    <source>
        <dbReference type="ARBA" id="ARBA00022884"/>
    </source>
</evidence>
<evidence type="ECO:0000256" key="7">
    <source>
        <dbReference type="ARBA" id="ARBA00044712"/>
    </source>
</evidence>
<keyword evidence="3" id="KW-0808">Transferase</keyword>
<proteinExistence type="predicted"/>
<evidence type="ECO:0000256" key="1">
    <source>
        <dbReference type="ARBA" id="ARBA00011926"/>
    </source>
</evidence>
<feature type="region of interest" description="Disordered" evidence="8">
    <location>
        <begin position="344"/>
        <end position="452"/>
    </location>
</feature>
<feature type="compositionally biased region" description="Gly residues" evidence="8">
    <location>
        <begin position="351"/>
        <end position="374"/>
    </location>
</feature>
<reference evidence="10" key="1">
    <citation type="journal article" date="2020" name="bioRxiv">
        <title>Comparative genomics of Chlamydomonas.</title>
        <authorList>
            <person name="Craig R.J."/>
            <person name="Hasan A.R."/>
            <person name="Ness R.W."/>
            <person name="Keightley P.D."/>
        </authorList>
    </citation>
    <scope>NUCLEOTIDE SEQUENCE</scope>
    <source>
        <strain evidence="10">CCAP 11/70</strain>
    </source>
</reference>
<dbReference type="EMBL" id="JAEHOE010000028">
    <property type="protein sequence ID" value="KAG2494851.1"/>
    <property type="molecule type" value="Genomic_DNA"/>
</dbReference>
<dbReference type="OrthoDB" id="10248867at2759"/>
<dbReference type="InterPro" id="IPR039753">
    <property type="entry name" value="RG7MT1"/>
</dbReference>
<dbReference type="SUPFAM" id="SSF53335">
    <property type="entry name" value="S-adenosyl-L-methionine-dependent methyltransferases"/>
    <property type="match status" value="1"/>
</dbReference>
<dbReference type="Gene3D" id="3.40.50.150">
    <property type="entry name" value="Vaccinia Virus protein VP39"/>
    <property type="match status" value="1"/>
</dbReference>
<feature type="compositionally biased region" description="Gly residues" evidence="8">
    <location>
        <begin position="418"/>
        <end position="436"/>
    </location>
</feature>
<evidence type="ECO:0000259" key="9">
    <source>
        <dbReference type="PROSITE" id="PS51562"/>
    </source>
</evidence>
<evidence type="ECO:0000313" key="10">
    <source>
        <dbReference type="EMBL" id="KAG2494851.1"/>
    </source>
</evidence>
<dbReference type="PROSITE" id="PS51562">
    <property type="entry name" value="RNA_CAP0_MT"/>
    <property type="match status" value="1"/>
</dbReference>
<evidence type="ECO:0000256" key="6">
    <source>
        <dbReference type="ARBA" id="ARBA00023042"/>
    </source>
</evidence>
<keyword evidence="4" id="KW-0949">S-adenosyl-L-methionine</keyword>
<dbReference type="CDD" id="cd02440">
    <property type="entry name" value="AdoMet_MTases"/>
    <property type="match status" value="1"/>
</dbReference>
<keyword evidence="2" id="KW-0489">Methyltransferase</keyword>
<organism evidence="10 11">
    <name type="scientific">Edaphochlamys debaryana</name>
    <dbReference type="NCBI Taxonomy" id="47281"/>
    <lineage>
        <taxon>Eukaryota</taxon>
        <taxon>Viridiplantae</taxon>
        <taxon>Chlorophyta</taxon>
        <taxon>core chlorophytes</taxon>
        <taxon>Chlorophyceae</taxon>
        <taxon>CS clade</taxon>
        <taxon>Chlamydomonadales</taxon>
        <taxon>Chlamydomonadales incertae sedis</taxon>
        <taxon>Edaphochlamys</taxon>
    </lineage>
</organism>
<evidence type="ECO:0000256" key="8">
    <source>
        <dbReference type="SAM" id="MobiDB-lite"/>
    </source>
</evidence>
<dbReference type="GO" id="GO:0003723">
    <property type="term" value="F:RNA binding"/>
    <property type="evidence" value="ECO:0007669"/>
    <property type="project" value="UniProtKB-KW"/>
</dbReference>
<feature type="domain" description="MRNA cap 0 methyltransferase" evidence="9">
    <location>
        <begin position="36"/>
        <end position="325"/>
    </location>
</feature>
<comment type="caution">
    <text evidence="10">The sequence shown here is derived from an EMBL/GenBank/DDBJ whole genome shotgun (WGS) entry which is preliminary data.</text>
</comment>
<keyword evidence="11" id="KW-1185">Reference proteome</keyword>
<dbReference type="InterPro" id="IPR029063">
    <property type="entry name" value="SAM-dependent_MTases_sf"/>
</dbReference>
<evidence type="ECO:0000313" key="11">
    <source>
        <dbReference type="Proteomes" id="UP000612055"/>
    </source>
</evidence>
<keyword evidence="6" id="KW-0507">mRNA processing</keyword>
<feature type="compositionally biased region" description="Gly residues" evidence="8">
    <location>
        <begin position="389"/>
        <end position="398"/>
    </location>
</feature>
<dbReference type="PANTHER" id="PTHR12189:SF2">
    <property type="entry name" value="MRNA CAP GUANINE-N7 METHYLTRANSFERASE"/>
    <property type="match status" value="1"/>
</dbReference>
<name>A0A835Y2P8_9CHLO</name>
<keyword evidence="5" id="KW-0694">RNA-binding</keyword>
<evidence type="ECO:0000256" key="3">
    <source>
        <dbReference type="ARBA" id="ARBA00022679"/>
    </source>
</evidence>
<evidence type="ECO:0000256" key="4">
    <source>
        <dbReference type="ARBA" id="ARBA00022691"/>
    </source>
</evidence>
<keyword evidence="6" id="KW-0506">mRNA capping</keyword>
<dbReference type="InterPro" id="IPR004971">
    <property type="entry name" value="mRNA_G-N7_MeTrfase_dom"/>
</dbReference>
<protein>
    <recommendedName>
        <fullName evidence="1">mRNA (guanine-N(7))-methyltransferase</fullName>
        <ecNumber evidence="1">2.1.1.56</ecNumber>
    </recommendedName>
</protein>
<dbReference type="EC" id="2.1.1.56" evidence="1"/>
<dbReference type="Proteomes" id="UP000612055">
    <property type="component" value="Unassembled WGS sequence"/>
</dbReference>